<feature type="compositionally biased region" description="Acidic residues" evidence="1">
    <location>
        <begin position="71"/>
        <end position="100"/>
    </location>
</feature>
<feature type="compositionally biased region" description="Basic and acidic residues" evidence="1">
    <location>
        <begin position="58"/>
        <end position="70"/>
    </location>
</feature>
<feature type="compositionally biased region" description="Basic and acidic residues" evidence="1">
    <location>
        <begin position="167"/>
        <end position="181"/>
    </location>
</feature>
<feature type="compositionally biased region" description="Acidic residues" evidence="1">
    <location>
        <begin position="123"/>
        <end position="154"/>
    </location>
</feature>
<feature type="compositionally biased region" description="Low complexity" evidence="1">
    <location>
        <begin position="111"/>
        <end position="121"/>
    </location>
</feature>
<evidence type="ECO:0000313" key="3">
    <source>
        <dbReference type="Proteomes" id="UP001161017"/>
    </source>
</evidence>
<feature type="compositionally biased region" description="Acidic residues" evidence="1">
    <location>
        <begin position="21"/>
        <end position="30"/>
    </location>
</feature>
<keyword evidence="3" id="KW-1185">Reference proteome</keyword>
<dbReference type="EMBL" id="JAPUFD010000018">
    <property type="protein sequence ID" value="MDI1492203.1"/>
    <property type="molecule type" value="Genomic_DNA"/>
</dbReference>
<protein>
    <submittedName>
        <fullName evidence="2">Uncharacterized protein</fullName>
    </submittedName>
</protein>
<feature type="region of interest" description="Disordered" evidence="1">
    <location>
        <begin position="58"/>
        <end position="187"/>
    </location>
</feature>
<sequence>MSSRKRKQDAEEELQALPSDGSDEEEEATEDFPPLLSHRQISQLEFAEWQRQRAIADAKWDAENGYRYEDSDASEVGEDDAESDVEDEEEEEEEDGEGEAEAPPPAKKQKTTPSKAAAKEPAPADDEEEPEEDDEDEAEADDDAEEPEDADGNEDTAKASGPAASAKEAKGGKVPKEKSLDEVEAED</sequence>
<name>A0AA43QWH1_9LECA</name>
<dbReference type="Proteomes" id="UP001161017">
    <property type="component" value="Unassembled WGS sequence"/>
</dbReference>
<accession>A0AA43QWH1</accession>
<evidence type="ECO:0000256" key="1">
    <source>
        <dbReference type="SAM" id="MobiDB-lite"/>
    </source>
</evidence>
<comment type="caution">
    <text evidence="2">The sequence shown here is derived from an EMBL/GenBank/DDBJ whole genome shotgun (WGS) entry which is preliminary data.</text>
</comment>
<organism evidence="2 3">
    <name type="scientific">Ramalina farinacea</name>
    <dbReference type="NCBI Taxonomy" id="258253"/>
    <lineage>
        <taxon>Eukaryota</taxon>
        <taxon>Fungi</taxon>
        <taxon>Dikarya</taxon>
        <taxon>Ascomycota</taxon>
        <taxon>Pezizomycotina</taxon>
        <taxon>Lecanoromycetes</taxon>
        <taxon>OSLEUM clade</taxon>
        <taxon>Lecanoromycetidae</taxon>
        <taxon>Lecanorales</taxon>
        <taxon>Lecanorineae</taxon>
        <taxon>Ramalinaceae</taxon>
        <taxon>Ramalina</taxon>
    </lineage>
</organism>
<gene>
    <name evidence="2" type="ORF">OHK93_003415</name>
</gene>
<evidence type="ECO:0000313" key="2">
    <source>
        <dbReference type="EMBL" id="MDI1492203.1"/>
    </source>
</evidence>
<dbReference type="AlphaFoldDB" id="A0AA43QWH1"/>
<feature type="region of interest" description="Disordered" evidence="1">
    <location>
        <begin position="1"/>
        <end position="39"/>
    </location>
</feature>
<reference evidence="2" key="1">
    <citation type="journal article" date="2023" name="Genome Biol. Evol.">
        <title>First Whole Genome Sequence and Flow Cytometry Genome Size Data for the Lichen-Forming Fungus Ramalina farinacea (Ascomycota).</title>
        <authorList>
            <person name="Llewellyn T."/>
            <person name="Mian S."/>
            <person name="Hill R."/>
            <person name="Leitch I.J."/>
            <person name="Gaya E."/>
        </authorList>
    </citation>
    <scope>NUCLEOTIDE SEQUENCE</scope>
    <source>
        <strain evidence="2">LIQ254RAFAR</strain>
    </source>
</reference>
<proteinExistence type="predicted"/>